<evidence type="ECO:0000313" key="4">
    <source>
        <dbReference type="EMBL" id="VVZ94630.1"/>
    </source>
</evidence>
<dbReference type="Pfam" id="PF03787">
    <property type="entry name" value="RAMPs"/>
    <property type="match status" value="1"/>
</dbReference>
<proteinExistence type="predicted"/>
<evidence type="ECO:0000256" key="1">
    <source>
        <dbReference type="ARBA" id="ARBA00023118"/>
    </source>
</evidence>
<dbReference type="EMBL" id="CABVOU010000021">
    <property type="protein sequence ID" value="VVZ94630.1"/>
    <property type="molecule type" value="Genomic_DNA"/>
</dbReference>
<reference evidence="4 5" key="1">
    <citation type="submission" date="2019-09" db="EMBL/GenBank/DDBJ databases">
        <authorList>
            <person name="Criscuolo A."/>
        </authorList>
    </citation>
    <scope>NUCLEOTIDE SEQUENCE [LARGE SCALE GENOMIC DNA]</scope>
    <source>
        <strain evidence="5">3(2)</strain>
    </source>
</reference>
<evidence type="ECO:0000259" key="3">
    <source>
        <dbReference type="Pfam" id="PF03787"/>
    </source>
</evidence>
<feature type="compositionally biased region" description="Basic and acidic residues" evidence="2">
    <location>
        <begin position="284"/>
        <end position="305"/>
    </location>
</feature>
<organism evidence="4 5">
    <name type="scientific">Halomonas lysinitropha</name>
    <dbReference type="NCBI Taxonomy" id="2607506"/>
    <lineage>
        <taxon>Bacteria</taxon>
        <taxon>Pseudomonadati</taxon>
        <taxon>Pseudomonadota</taxon>
        <taxon>Gammaproteobacteria</taxon>
        <taxon>Oceanospirillales</taxon>
        <taxon>Halomonadaceae</taxon>
        <taxon>Halomonas</taxon>
    </lineage>
</organism>
<dbReference type="RefSeq" id="WP_151442406.1">
    <property type="nucleotide sequence ID" value="NZ_CABVOU010000021.1"/>
</dbReference>
<dbReference type="NCBIfam" id="TIGR01898">
    <property type="entry name" value="cas_TM1791_cmr6"/>
    <property type="match status" value="1"/>
</dbReference>
<sequence>MIPLYDGHSRDAQSTRPVEGHAGLWFERFFNQYSQNWSVEDTGKRDFLHSLLGHHGNEQRRSEGSSCVGYAPALQRQTERLASLAESLGGVTFARQSSWHFATGLGSPHPVENGLSWHPVLGTPYLPGSAVKGLARAWLELNDYPAEIRKQLFGSDDKDPLSAQSFAGEPELVAGRVIFFDALPLEPVSLTLDTMTPHMGKWYEQGAAQPGRAETVPADWHAPIPVPFLVARSIVLQFAVAPRSKADEPLVEVAKQALEAALANLGAGARTAAGYGAFVELDEEQQRTQDKRRQERAREEAERAEQSALASLSESRRLLLELQQQAELPANQQAGSGADFHRQIGEALKAAKEWPKEDRLALANFARGFFKTYGSKNRQKEMKPLINELLVDE</sequence>
<evidence type="ECO:0000256" key="2">
    <source>
        <dbReference type="SAM" id="MobiDB-lite"/>
    </source>
</evidence>
<keyword evidence="1" id="KW-0051">Antiviral defense</keyword>
<dbReference type="Proteomes" id="UP000326725">
    <property type="component" value="Unassembled WGS sequence"/>
</dbReference>
<dbReference type="PANTHER" id="PTHR39965:SF1">
    <property type="entry name" value="CRISPR SYSTEM CMR SUBUNIT CMR6"/>
    <property type="match status" value="1"/>
</dbReference>
<accession>A0A5K1I3V3</accession>
<protein>
    <recommendedName>
        <fullName evidence="3">CRISPR type III-associated protein domain-containing protein</fullName>
    </recommendedName>
</protein>
<dbReference type="GO" id="GO:0051607">
    <property type="term" value="P:defense response to virus"/>
    <property type="evidence" value="ECO:0007669"/>
    <property type="project" value="UniProtKB-KW"/>
</dbReference>
<dbReference type="InterPro" id="IPR005537">
    <property type="entry name" value="RAMP_III_fam"/>
</dbReference>
<feature type="region of interest" description="Disordered" evidence="2">
    <location>
        <begin position="283"/>
        <end position="308"/>
    </location>
</feature>
<name>A0A5K1I3V3_9GAMM</name>
<dbReference type="AlphaFoldDB" id="A0A5K1I3V3"/>
<evidence type="ECO:0000313" key="5">
    <source>
        <dbReference type="Proteomes" id="UP000326725"/>
    </source>
</evidence>
<dbReference type="PANTHER" id="PTHR39965">
    <property type="entry name" value="CRISPR SYSTEM CMR SUBUNIT CMR6"/>
    <property type="match status" value="1"/>
</dbReference>
<gene>
    <name evidence="4" type="ORF">HALO32_00685</name>
</gene>
<keyword evidence="5" id="KW-1185">Reference proteome</keyword>
<feature type="domain" description="CRISPR type III-associated protein" evidence="3">
    <location>
        <begin position="98"/>
        <end position="278"/>
    </location>
</feature>
<dbReference type="InterPro" id="IPR010172">
    <property type="entry name" value="CRISPR-assoc_prot_TM1791"/>
</dbReference>